<dbReference type="Proteomes" id="UP000001996">
    <property type="component" value="Unassembled WGS sequence"/>
</dbReference>
<dbReference type="PROSITE" id="PS50089">
    <property type="entry name" value="ZF_RING_2"/>
    <property type="match status" value="1"/>
</dbReference>
<feature type="repeat" description="WD" evidence="7">
    <location>
        <begin position="111"/>
        <end position="153"/>
    </location>
</feature>
<feature type="compositionally biased region" description="Acidic residues" evidence="8">
    <location>
        <begin position="912"/>
        <end position="926"/>
    </location>
</feature>
<protein>
    <recommendedName>
        <fullName evidence="9">RING-type domain-containing protein</fullName>
    </recommendedName>
</protein>
<dbReference type="InterPro" id="IPR019775">
    <property type="entry name" value="WD40_repeat_CS"/>
</dbReference>
<dbReference type="InterPro" id="IPR001841">
    <property type="entry name" value="Znf_RING"/>
</dbReference>
<dbReference type="GO" id="GO:0035859">
    <property type="term" value="C:Seh1-associated complex"/>
    <property type="evidence" value="ECO:0007669"/>
    <property type="project" value="TreeGrafter"/>
</dbReference>
<evidence type="ECO:0000256" key="8">
    <source>
        <dbReference type="SAM" id="MobiDB-lite"/>
    </source>
</evidence>
<feature type="compositionally biased region" description="Basic and acidic residues" evidence="8">
    <location>
        <begin position="557"/>
        <end position="572"/>
    </location>
</feature>
<feature type="compositionally biased region" description="Acidic residues" evidence="8">
    <location>
        <begin position="884"/>
        <end position="902"/>
    </location>
</feature>
<feature type="compositionally biased region" description="Basic and acidic residues" evidence="8">
    <location>
        <begin position="859"/>
        <end position="883"/>
    </location>
</feature>
<dbReference type="GO" id="GO:0034198">
    <property type="term" value="P:cellular response to amino acid starvation"/>
    <property type="evidence" value="ECO:0007669"/>
    <property type="project" value="TreeGrafter"/>
</dbReference>
<name>A5DS21_LODEL</name>
<dbReference type="InterPro" id="IPR049567">
    <property type="entry name" value="WDR59-like"/>
</dbReference>
<feature type="region of interest" description="Disordered" evidence="8">
    <location>
        <begin position="980"/>
        <end position="1000"/>
    </location>
</feature>
<dbReference type="GO" id="GO:1904263">
    <property type="term" value="P:positive regulation of TORC1 signaling"/>
    <property type="evidence" value="ECO:0007669"/>
    <property type="project" value="TreeGrafter"/>
</dbReference>
<dbReference type="GO" id="GO:0008270">
    <property type="term" value="F:zinc ion binding"/>
    <property type="evidence" value="ECO:0007669"/>
    <property type="project" value="UniProtKB-KW"/>
</dbReference>
<evidence type="ECO:0000259" key="9">
    <source>
        <dbReference type="PROSITE" id="PS50089"/>
    </source>
</evidence>
<evidence type="ECO:0000256" key="1">
    <source>
        <dbReference type="ARBA" id="ARBA00002738"/>
    </source>
</evidence>
<dbReference type="FunCoup" id="A5DS21">
    <property type="interactions" value="345"/>
</dbReference>
<gene>
    <name evidence="10" type="ORF">LELG_00157</name>
</gene>
<dbReference type="eggNOG" id="KOG0309">
    <property type="taxonomic scope" value="Eukaryota"/>
</dbReference>
<dbReference type="OMA" id="HRRETCL"/>
<dbReference type="InterPro" id="IPR015943">
    <property type="entry name" value="WD40/YVTN_repeat-like_dom_sf"/>
</dbReference>
<dbReference type="Gene3D" id="2.130.10.10">
    <property type="entry name" value="YVTN repeat-like/Quinoprotein amine dehydrogenase"/>
    <property type="match status" value="1"/>
</dbReference>
<keyword evidence="6" id="KW-0479">Metal-binding</keyword>
<dbReference type="PROSITE" id="PS50294">
    <property type="entry name" value="WD_REPEATS_REGION"/>
    <property type="match status" value="2"/>
</dbReference>
<organism evidence="10 11">
    <name type="scientific">Lodderomyces elongisporus (strain ATCC 11503 / CBS 2605 / JCM 1781 / NBRC 1676 / NRRL YB-4239)</name>
    <name type="common">Yeast</name>
    <name type="synonym">Saccharomyces elongisporus</name>
    <dbReference type="NCBI Taxonomy" id="379508"/>
    <lineage>
        <taxon>Eukaryota</taxon>
        <taxon>Fungi</taxon>
        <taxon>Dikarya</taxon>
        <taxon>Ascomycota</taxon>
        <taxon>Saccharomycotina</taxon>
        <taxon>Pichiomycetes</taxon>
        <taxon>Debaryomycetaceae</taxon>
        <taxon>Candida/Lodderomyces clade</taxon>
        <taxon>Lodderomyces</taxon>
    </lineage>
</organism>
<dbReference type="PANTHER" id="PTHR46170">
    <property type="entry name" value="GATOR COMPLEX PROTEIN WDR59"/>
    <property type="match status" value="1"/>
</dbReference>
<dbReference type="InterPro" id="IPR001680">
    <property type="entry name" value="WD40_rpt"/>
</dbReference>
<dbReference type="EMBL" id="CH981524">
    <property type="protein sequence ID" value="EDK41979.1"/>
    <property type="molecule type" value="Genomic_DNA"/>
</dbReference>
<comment type="subcellular location">
    <subcellularLocation>
        <location evidence="2">Vacuole</location>
    </subcellularLocation>
</comment>
<evidence type="ECO:0000313" key="10">
    <source>
        <dbReference type="EMBL" id="EDK41979.1"/>
    </source>
</evidence>
<dbReference type="PROSITE" id="PS50082">
    <property type="entry name" value="WD_REPEATS_2"/>
    <property type="match status" value="2"/>
</dbReference>
<feature type="region of interest" description="Disordered" evidence="8">
    <location>
        <begin position="531"/>
        <end position="599"/>
    </location>
</feature>
<evidence type="ECO:0000313" key="11">
    <source>
        <dbReference type="Proteomes" id="UP000001996"/>
    </source>
</evidence>
<evidence type="ECO:0000256" key="4">
    <source>
        <dbReference type="ARBA" id="ARBA00022574"/>
    </source>
</evidence>
<evidence type="ECO:0000256" key="7">
    <source>
        <dbReference type="PROSITE-ProRule" id="PRU00221"/>
    </source>
</evidence>
<dbReference type="InParanoid" id="A5DS21"/>
<dbReference type="OrthoDB" id="311712at2759"/>
<evidence type="ECO:0000256" key="2">
    <source>
        <dbReference type="ARBA" id="ARBA00004116"/>
    </source>
</evidence>
<evidence type="ECO:0000256" key="6">
    <source>
        <dbReference type="PROSITE-ProRule" id="PRU00175"/>
    </source>
</evidence>
<keyword evidence="11" id="KW-1185">Reference proteome</keyword>
<feature type="compositionally biased region" description="Acidic residues" evidence="8">
    <location>
        <begin position="535"/>
        <end position="544"/>
    </location>
</feature>
<dbReference type="CDD" id="cd16488">
    <property type="entry name" value="mRING-H2-C3H3C2_Mio-like"/>
    <property type="match status" value="1"/>
</dbReference>
<dbReference type="PROSITE" id="PS00678">
    <property type="entry name" value="WD_REPEATS_1"/>
    <property type="match status" value="1"/>
</dbReference>
<feature type="region of interest" description="Disordered" evidence="8">
    <location>
        <begin position="859"/>
        <end position="930"/>
    </location>
</feature>
<comment type="function">
    <text evidence="1">May be involved in a process influencing telomere capping.</text>
</comment>
<keyword evidence="6" id="KW-0863">Zinc-finger</keyword>
<dbReference type="InterPro" id="IPR049566">
    <property type="entry name" value="WDR59_RTC1-like_RING_Znf"/>
</dbReference>
<dbReference type="Pfam" id="PF17120">
    <property type="entry name" value="zf-RING_16"/>
    <property type="match status" value="1"/>
</dbReference>
<dbReference type="VEuPathDB" id="FungiDB:LELG_00157"/>
<evidence type="ECO:0000256" key="3">
    <source>
        <dbReference type="ARBA" id="ARBA00022554"/>
    </source>
</evidence>
<feature type="repeat" description="WD" evidence="7">
    <location>
        <begin position="199"/>
        <end position="240"/>
    </location>
</feature>
<dbReference type="Pfam" id="PF00400">
    <property type="entry name" value="WD40"/>
    <property type="match status" value="2"/>
</dbReference>
<feature type="compositionally biased region" description="Polar residues" evidence="8">
    <location>
        <begin position="583"/>
        <end position="599"/>
    </location>
</feature>
<proteinExistence type="predicted"/>
<keyword evidence="6" id="KW-0862">Zinc</keyword>
<dbReference type="GO" id="GO:0035591">
    <property type="term" value="F:signaling adaptor activity"/>
    <property type="evidence" value="ECO:0007669"/>
    <property type="project" value="TreeGrafter"/>
</dbReference>
<dbReference type="HOGENOM" id="CLU_001497_0_0_1"/>
<keyword evidence="4 7" id="KW-0853">WD repeat</keyword>
<evidence type="ECO:0000256" key="5">
    <source>
        <dbReference type="ARBA" id="ARBA00022737"/>
    </source>
</evidence>
<dbReference type="KEGG" id="lel:PVL30_000152"/>
<accession>A5DS21</accession>
<dbReference type="InterPro" id="IPR036322">
    <property type="entry name" value="WD40_repeat_dom_sf"/>
</dbReference>
<dbReference type="STRING" id="379508.A5DS21"/>
<dbReference type="PANTHER" id="PTHR46170:SF1">
    <property type="entry name" value="GATOR COMPLEX PROTEIN WDR59"/>
    <property type="match status" value="1"/>
</dbReference>
<feature type="domain" description="RING-type" evidence="9">
    <location>
        <begin position="1396"/>
        <end position="1434"/>
    </location>
</feature>
<keyword evidence="5" id="KW-0677">Repeat</keyword>
<reference evidence="10 11" key="1">
    <citation type="journal article" date="2009" name="Nature">
        <title>Evolution of pathogenicity and sexual reproduction in eight Candida genomes.</title>
        <authorList>
            <person name="Butler G."/>
            <person name="Rasmussen M.D."/>
            <person name="Lin M.F."/>
            <person name="Santos M.A."/>
            <person name="Sakthikumar S."/>
            <person name="Munro C.A."/>
            <person name="Rheinbay E."/>
            <person name="Grabherr M."/>
            <person name="Forche A."/>
            <person name="Reedy J.L."/>
            <person name="Agrafioti I."/>
            <person name="Arnaud M.B."/>
            <person name="Bates S."/>
            <person name="Brown A.J."/>
            <person name="Brunke S."/>
            <person name="Costanzo M.C."/>
            <person name="Fitzpatrick D.A."/>
            <person name="de Groot P.W."/>
            <person name="Harris D."/>
            <person name="Hoyer L.L."/>
            <person name="Hube B."/>
            <person name="Klis F.M."/>
            <person name="Kodira C."/>
            <person name="Lennard N."/>
            <person name="Logue M.E."/>
            <person name="Martin R."/>
            <person name="Neiman A.M."/>
            <person name="Nikolaou E."/>
            <person name="Quail M.A."/>
            <person name="Quinn J."/>
            <person name="Santos M.C."/>
            <person name="Schmitzberger F.F."/>
            <person name="Sherlock G."/>
            <person name="Shah P."/>
            <person name="Silverstein K.A."/>
            <person name="Skrzypek M.S."/>
            <person name="Soll D."/>
            <person name="Staggs R."/>
            <person name="Stansfield I."/>
            <person name="Stumpf M.P."/>
            <person name="Sudbery P.E."/>
            <person name="Srikantha T."/>
            <person name="Zeng Q."/>
            <person name="Berman J."/>
            <person name="Berriman M."/>
            <person name="Heitman J."/>
            <person name="Gow N.A."/>
            <person name="Lorenz M.C."/>
            <person name="Birren B.W."/>
            <person name="Kellis M."/>
            <person name="Cuomo C.A."/>
        </authorList>
    </citation>
    <scope>NUCLEOTIDE SEQUENCE [LARGE SCALE GENOMIC DNA]</scope>
    <source>
        <strain evidence="11">ATCC 11503 / BCRC 21390 / CBS 2605 / JCM 1781 / NBRC 1676 / NRRL YB-4239</strain>
    </source>
</reference>
<dbReference type="GeneID" id="5235514"/>
<keyword evidence="3" id="KW-0926">Vacuole</keyword>
<sequence>MIGGALSNPYESPTFGTALLLRIDGGVGAMSLSPTGRDAVLAGRKGLYVIDLDDPFTPPRWLHHITSWEVADVQWSPHAFQKPSWCISTSNQKALLWDLNRPSTNAIVNVLHAHTRAITDINFHPTHPEMLATCSVDTMIFNWDMRTPRKPVSKFAHFRAGTIQVKYNWENAYELGLTHDNELWIWDTRKGALPIATIVDAHEGKINGLDFSHGLKNIITCSNDETVKFWNLESRESIEAIKDFNYFDKTTEQIFKPSVVLKTEFPVSRARNIPFGSDMACGIMPLLSGGDAIHIVNYEESHQKYLTTGVTQNIDANPAYSFSGHDGPIKDFLWRTRHENYQGFDSKNGWKDFQLVTWSNKDVDLKLWPHDDALYSSVNYNPSFINFRNDLNSDLADAKQDPVCTAYGYETFCKEPEMTIENLAGLKDGDFLSAMALLKLSEGKQRQNEVLSSNHLSWIAGVRIGPSHDRRGTSSSSLFDEDGPANLGEEVSIVGHKFPFVRFEKISVSTGELVITLKGVVPKEGSLNGAKVDEIEGENDDEVDRENCGQDQNPSHELSHGKNERRETKEGSDPMVPQVEVTGFSNKGSSQLMGSEQATGIQSVPDDEANSLKLQNHGIEDDDKYAEVMGGNTEKLVFIRFTVKFPTAYPFLENKTSPSHSKRRRSRKANTVLFDVEQTHELSFNVKKLIEKNLHKIAEFYTNKYHRFCLEYCLRYLMGETIDMDDDLMIENRRDSSGDSVLVEVGNENWVDDLIEQQPNPSGVGGSGGYSSGEDEMATYDDLIPSHDEFVHNGKNSLSQNLGATMTMKLGTGGETQSSYKLNASRDFDSTPLPKGCGAVWTPNGQLVCFFTAESELGENNKKSKSGRKDRLGEKYVYRKDATNGDDDDDDDDDDEGDEHDGNDDNDKDGENNENDDLSESENDSLDGDKFSEDEIEEDVAQFLNNESSIRNATTELVNSRIVPDRNFTKHGMSQVRSLERYTSHGDNSTSFKDDKSKGKSSKYKNKIVLLNYGFMLPNKIELGREYRISGDTPSKLAHFNASITAKHGLSSLTRTWKLLAEILAGVSDSLGNIFEHRKESRLHPQKYFFDSYVYFWGGHPFGSLGVVSEIFQHYVKLGDIQTLAVMSCLLSALTSLDHRFIEGQMLSHTIAKGSTNLNTSTYVQTQNMVSPKIGCGFANSNVNTNTNDHSHTFNGAPSYMRGRKLSFNSIHSVTTNTIRSETSFDGNTVGSRRRPLTSNAMLLNSLANNRSINRVMEPSNKNRLQHQHQYQYQHQRPYSRIEFCDDFRPNPNGFPEFQNITFQFKEEDFSSYRLLYAETLFNWNLPIHRLELLKFNKLMDKIDGADEYLVHKCSIRKRKKNKQLPTQVFINTVSLVITSSHNAWNTTKRQTIKYCTYCQLPLEKSMALCVHCEHALHSHCAKDWWSDDMDECPSGCGCNCLSYSYYN</sequence>
<dbReference type="GO" id="GO:0005774">
    <property type="term" value="C:vacuolar membrane"/>
    <property type="evidence" value="ECO:0007669"/>
    <property type="project" value="TreeGrafter"/>
</dbReference>
<dbReference type="SUPFAM" id="SSF50978">
    <property type="entry name" value="WD40 repeat-like"/>
    <property type="match status" value="1"/>
</dbReference>
<dbReference type="SMART" id="SM00320">
    <property type="entry name" value="WD40"/>
    <property type="match status" value="3"/>
</dbReference>